<evidence type="ECO:0000256" key="6">
    <source>
        <dbReference type="ARBA" id="ARBA00023136"/>
    </source>
</evidence>
<dbReference type="EC" id="3.6.5.4" evidence="9"/>
<dbReference type="CDD" id="cd17874">
    <property type="entry name" value="FtsY"/>
    <property type="match status" value="1"/>
</dbReference>
<dbReference type="FunFam" id="3.40.50.300:FF:000053">
    <property type="entry name" value="Signal recognition particle receptor FtsY"/>
    <property type="match status" value="1"/>
</dbReference>
<evidence type="ECO:0000313" key="11">
    <source>
        <dbReference type="Proteomes" id="UP000232222"/>
    </source>
</evidence>
<dbReference type="GO" id="GO:0005525">
    <property type="term" value="F:GTP binding"/>
    <property type="evidence" value="ECO:0007669"/>
    <property type="project" value="UniProtKB-UniRule"/>
</dbReference>
<evidence type="ECO:0000313" key="10">
    <source>
        <dbReference type="EMBL" id="ATZ16245.1"/>
    </source>
</evidence>
<dbReference type="GO" id="GO:0006614">
    <property type="term" value="P:SRP-dependent cotranslational protein targeting to membrane"/>
    <property type="evidence" value="ECO:0007669"/>
    <property type="project" value="InterPro"/>
</dbReference>
<protein>
    <recommendedName>
        <fullName evidence="9">Signal recognition particle receptor FtsY</fullName>
        <shortName evidence="9">SRP receptor</shortName>
        <ecNumber evidence="9">3.6.5.4</ecNumber>
    </recommendedName>
</protein>
<evidence type="ECO:0000256" key="7">
    <source>
        <dbReference type="ARBA" id="ARBA00023170"/>
    </source>
</evidence>
<keyword evidence="2 9" id="KW-0963">Cytoplasm</keyword>
<dbReference type="InterPro" id="IPR036225">
    <property type="entry name" value="SRP/SRP_N"/>
</dbReference>
<dbReference type="SMART" id="SM00963">
    <property type="entry name" value="SRP54_N"/>
    <property type="match status" value="1"/>
</dbReference>
<dbReference type="PANTHER" id="PTHR43134:SF1">
    <property type="entry name" value="SIGNAL RECOGNITION PARTICLE RECEPTOR SUBUNIT ALPHA"/>
    <property type="match status" value="1"/>
</dbReference>
<dbReference type="NCBIfam" id="TIGR00064">
    <property type="entry name" value="ftsY"/>
    <property type="match status" value="1"/>
</dbReference>
<comment type="catalytic activity">
    <reaction evidence="8 9">
        <text>GTP + H2O = GDP + phosphate + H(+)</text>
        <dbReference type="Rhea" id="RHEA:19669"/>
        <dbReference type="ChEBI" id="CHEBI:15377"/>
        <dbReference type="ChEBI" id="CHEBI:15378"/>
        <dbReference type="ChEBI" id="CHEBI:37565"/>
        <dbReference type="ChEBI" id="CHEBI:43474"/>
        <dbReference type="ChEBI" id="CHEBI:58189"/>
        <dbReference type="EC" id="3.6.5.4"/>
    </reaction>
</comment>
<dbReference type="InterPro" id="IPR027417">
    <property type="entry name" value="P-loop_NTPase"/>
</dbReference>
<dbReference type="Pfam" id="PF02881">
    <property type="entry name" value="SRP54_N"/>
    <property type="match status" value="1"/>
</dbReference>
<evidence type="ECO:0000256" key="3">
    <source>
        <dbReference type="ARBA" id="ARBA00022741"/>
    </source>
</evidence>
<dbReference type="OrthoDB" id="9804720at2"/>
<dbReference type="Gene3D" id="1.20.120.140">
    <property type="entry name" value="Signal recognition particle SRP54, nucleotide-binding domain"/>
    <property type="match status" value="1"/>
</dbReference>
<dbReference type="SMART" id="SM00962">
    <property type="entry name" value="SRP54"/>
    <property type="match status" value="1"/>
</dbReference>
<feature type="binding site" evidence="9">
    <location>
        <begin position="184"/>
        <end position="188"/>
    </location>
    <ligand>
        <name>GTP</name>
        <dbReference type="ChEBI" id="CHEBI:37565"/>
    </ligand>
</feature>
<keyword evidence="3 9" id="KW-0547">Nucleotide-binding</keyword>
<comment type="subunit">
    <text evidence="9">Part of the signal recognition particle protein translocation system, which is composed of SRP and FtsY.</text>
</comment>
<evidence type="ECO:0000256" key="1">
    <source>
        <dbReference type="ARBA" id="ARBA00022475"/>
    </source>
</evidence>
<dbReference type="SMART" id="SM00382">
    <property type="entry name" value="AAA"/>
    <property type="match status" value="1"/>
</dbReference>
<dbReference type="HAMAP" id="MF_00920">
    <property type="entry name" value="FtsY"/>
    <property type="match status" value="1"/>
</dbReference>
<comment type="similarity">
    <text evidence="9">Belongs to the GTP-binding SRP family. FtsY subfamily.</text>
</comment>
<dbReference type="GO" id="GO:0003924">
    <property type="term" value="F:GTPase activity"/>
    <property type="evidence" value="ECO:0007669"/>
    <property type="project" value="UniProtKB-UniRule"/>
</dbReference>
<comment type="function">
    <text evidence="9">Involved in targeting and insertion of nascent membrane proteins into the cytoplasmic membrane. Acts as a receptor for the complex formed by the signal recognition particle (SRP) and the ribosome-nascent chain (RNC).</text>
</comment>
<dbReference type="GO" id="GO:0005047">
    <property type="term" value="F:signal recognition particle binding"/>
    <property type="evidence" value="ECO:0007669"/>
    <property type="project" value="TreeGrafter"/>
</dbReference>
<name>A0A2K8NQW8_9MOLU</name>
<evidence type="ECO:0000256" key="2">
    <source>
        <dbReference type="ARBA" id="ARBA00022490"/>
    </source>
</evidence>
<dbReference type="Proteomes" id="UP000232222">
    <property type="component" value="Chromosome"/>
</dbReference>
<sequence length="318" mass="35716">MLKSAMTFSKDIQKLSKKYQETDEEFFEELEEILIRTDMGMELVLKISHNLQKKAKKLSISELKEALVEELYNAYDIRHHGNSELNFKPGRTNIFMLVGVNGTGKTTSLAKIANYYLENDAKVMIIAADTFRAGAVEQLEEWNRNRLDNQVTIVKGKSKQDPSSVIFDGLQKAKEDNFDIVLIDTAGRLQNKVNLMAELKKMYDVVHKFDKSGPHEVLLTIDATTGQNGISQANEFKDITDVSGLILTKMDGTSKGGIALAIKDKMQIPVKMVGIGENVDDLIPFDVEDYLYGLVEGFMEEEVHNKETKVVDKNDAKG</sequence>
<dbReference type="InterPro" id="IPR004390">
    <property type="entry name" value="SR_rcpt_FtsY"/>
</dbReference>
<dbReference type="InterPro" id="IPR013822">
    <property type="entry name" value="Signal_recog_particl_SRP54_hlx"/>
</dbReference>
<evidence type="ECO:0000256" key="4">
    <source>
        <dbReference type="ARBA" id="ARBA00022801"/>
    </source>
</evidence>
<feature type="binding site" evidence="9">
    <location>
        <begin position="248"/>
        <end position="251"/>
    </location>
    <ligand>
        <name>GTP</name>
        <dbReference type="ChEBI" id="CHEBI:37565"/>
    </ligand>
</feature>
<feature type="binding site" evidence="9">
    <location>
        <begin position="99"/>
        <end position="106"/>
    </location>
    <ligand>
        <name>GTP</name>
        <dbReference type="ChEBI" id="CHEBI:37565"/>
    </ligand>
</feature>
<evidence type="ECO:0000256" key="8">
    <source>
        <dbReference type="ARBA" id="ARBA00048027"/>
    </source>
</evidence>
<dbReference type="SUPFAM" id="SSF52540">
    <property type="entry name" value="P-loop containing nucleoside triphosphate hydrolases"/>
    <property type="match status" value="1"/>
</dbReference>
<dbReference type="InterPro" id="IPR000897">
    <property type="entry name" value="SRP54_GTPase_dom"/>
</dbReference>
<keyword evidence="11" id="KW-1185">Reference proteome</keyword>
<dbReference type="KEGG" id="efr:EFREU_v1c02180"/>
<organism evidence="10 11">
    <name type="scientific">Entomoplasma freundtii</name>
    <dbReference type="NCBI Taxonomy" id="74700"/>
    <lineage>
        <taxon>Bacteria</taxon>
        <taxon>Bacillati</taxon>
        <taxon>Mycoplasmatota</taxon>
        <taxon>Mollicutes</taxon>
        <taxon>Entomoplasmatales</taxon>
        <taxon>Entomoplasmataceae</taxon>
        <taxon>Entomoplasma</taxon>
    </lineage>
</organism>
<dbReference type="SUPFAM" id="SSF47364">
    <property type="entry name" value="Domain of the SRP/SRP receptor G-proteins"/>
    <property type="match status" value="1"/>
</dbReference>
<dbReference type="Pfam" id="PF00448">
    <property type="entry name" value="SRP54"/>
    <property type="match status" value="1"/>
</dbReference>
<keyword evidence="4 9" id="KW-0378">Hydrolase</keyword>
<keyword evidence="5 9" id="KW-0342">GTP-binding</keyword>
<keyword evidence="7 9" id="KW-0675">Receptor</keyword>
<dbReference type="InterPro" id="IPR042101">
    <property type="entry name" value="SRP54_N_sf"/>
</dbReference>
<dbReference type="GO" id="GO:0005886">
    <property type="term" value="C:plasma membrane"/>
    <property type="evidence" value="ECO:0007669"/>
    <property type="project" value="UniProtKB-SubCell"/>
</dbReference>
<dbReference type="AlphaFoldDB" id="A0A2K8NQW8"/>
<dbReference type="GO" id="GO:0005737">
    <property type="term" value="C:cytoplasm"/>
    <property type="evidence" value="ECO:0007669"/>
    <property type="project" value="UniProtKB-SubCell"/>
</dbReference>
<gene>
    <name evidence="9 10" type="primary">ftsY</name>
    <name evidence="10" type="ORF">EFREU_v1c02180</name>
</gene>
<dbReference type="InterPro" id="IPR003593">
    <property type="entry name" value="AAA+_ATPase"/>
</dbReference>
<evidence type="ECO:0000256" key="5">
    <source>
        <dbReference type="ARBA" id="ARBA00023134"/>
    </source>
</evidence>
<accession>A0A2K8NQW8</accession>
<proteinExistence type="inferred from homology"/>
<reference evidence="10 11" key="1">
    <citation type="submission" date="2017-11" db="EMBL/GenBank/DDBJ databases">
        <title>Genome sequence of Entomoplasma freundtii BARC 318 (ATCC 51999).</title>
        <authorList>
            <person name="Lo W.-S."/>
            <person name="Gasparich G.E."/>
            <person name="Kuo C.-H."/>
        </authorList>
    </citation>
    <scope>NUCLEOTIDE SEQUENCE [LARGE SCALE GENOMIC DNA]</scope>
    <source>
        <strain evidence="10 11">BARC 318</strain>
    </source>
</reference>
<comment type="subcellular location">
    <subcellularLocation>
        <location evidence="9">Cell membrane</location>
        <topology evidence="9">Peripheral membrane protein</topology>
        <orientation evidence="9">Cytoplasmic side</orientation>
    </subcellularLocation>
    <subcellularLocation>
        <location evidence="9">Cytoplasm</location>
    </subcellularLocation>
</comment>
<keyword evidence="1 9" id="KW-1003">Cell membrane</keyword>
<dbReference type="Gene3D" id="3.40.50.300">
    <property type="entry name" value="P-loop containing nucleotide triphosphate hydrolases"/>
    <property type="match status" value="1"/>
</dbReference>
<dbReference type="PANTHER" id="PTHR43134">
    <property type="entry name" value="SIGNAL RECOGNITION PARTICLE RECEPTOR SUBUNIT ALPHA"/>
    <property type="match status" value="1"/>
</dbReference>
<dbReference type="EMBL" id="CP024962">
    <property type="protein sequence ID" value="ATZ16245.1"/>
    <property type="molecule type" value="Genomic_DNA"/>
</dbReference>
<keyword evidence="6 9" id="KW-0472">Membrane</keyword>
<evidence type="ECO:0000256" key="9">
    <source>
        <dbReference type="HAMAP-Rule" id="MF_00920"/>
    </source>
</evidence>